<evidence type="ECO:0000256" key="15">
    <source>
        <dbReference type="ARBA" id="ARBA00023137"/>
    </source>
</evidence>
<dbReference type="InterPro" id="IPR036941">
    <property type="entry name" value="Rcpt_L-dom_sf"/>
</dbReference>
<evidence type="ECO:0000259" key="25">
    <source>
        <dbReference type="PROSITE" id="PS50011"/>
    </source>
</evidence>
<dbReference type="InterPro" id="IPR003961">
    <property type="entry name" value="FN3_dom"/>
</dbReference>
<keyword evidence="18" id="KW-0464">Manganese</keyword>
<dbReference type="Pfam" id="PF00757">
    <property type="entry name" value="Furin-like"/>
    <property type="match status" value="1"/>
</dbReference>
<evidence type="ECO:0000256" key="4">
    <source>
        <dbReference type="ARBA" id="ARBA00022679"/>
    </source>
</evidence>
<feature type="compositionally biased region" description="Acidic residues" evidence="22">
    <location>
        <begin position="1352"/>
        <end position="1362"/>
    </location>
</feature>
<keyword evidence="3 21" id="KW-0597">Phosphoprotein</keyword>
<evidence type="ECO:0000256" key="5">
    <source>
        <dbReference type="ARBA" id="ARBA00022685"/>
    </source>
</evidence>
<dbReference type="RefSeq" id="XP_017772616.1">
    <property type="nucleotide sequence ID" value="XM_017917127.1"/>
</dbReference>
<keyword evidence="27" id="KW-1185">Reference proteome</keyword>
<keyword evidence="12 20" id="KW-0067">ATP-binding</keyword>
<dbReference type="Gene3D" id="2.60.40.10">
    <property type="entry name" value="Immunoglobulins"/>
    <property type="match status" value="3"/>
</dbReference>
<dbReference type="Pfam" id="PF01030">
    <property type="entry name" value="Recep_L_domain"/>
    <property type="match status" value="2"/>
</dbReference>
<dbReference type="SMART" id="SM00219">
    <property type="entry name" value="TyrKc"/>
    <property type="match status" value="1"/>
</dbReference>
<evidence type="ECO:0000256" key="11">
    <source>
        <dbReference type="ARBA" id="ARBA00022777"/>
    </source>
</evidence>
<dbReference type="SUPFAM" id="SSF49265">
    <property type="entry name" value="Fibronectin type III"/>
    <property type="match status" value="3"/>
</dbReference>
<keyword evidence="15" id="KW-0829">Tyrosine-protein kinase</keyword>
<feature type="domain" description="Fibronectin type-III" evidence="26">
    <location>
        <begin position="512"/>
        <end position="625"/>
    </location>
</feature>
<proteinExistence type="inferred from homology"/>
<evidence type="ECO:0000256" key="3">
    <source>
        <dbReference type="ARBA" id="ARBA00022553"/>
    </source>
</evidence>
<dbReference type="Proteomes" id="UP000695000">
    <property type="component" value="Unplaced"/>
</dbReference>
<feature type="region of interest" description="Disordered" evidence="22">
    <location>
        <begin position="1325"/>
        <end position="1364"/>
    </location>
</feature>
<evidence type="ECO:0000256" key="1">
    <source>
        <dbReference type="ARBA" id="ARBA00001936"/>
    </source>
</evidence>
<protein>
    <recommendedName>
        <fullName evidence="21">Tyrosine-protein kinase receptor</fullName>
        <ecNumber evidence="21">2.7.10.1</ecNumber>
    </recommendedName>
</protein>
<dbReference type="PROSITE" id="PS00239">
    <property type="entry name" value="RECEPTOR_TYR_KIN_II"/>
    <property type="match status" value="1"/>
</dbReference>
<evidence type="ECO:0000256" key="10">
    <source>
        <dbReference type="ARBA" id="ARBA00022741"/>
    </source>
</evidence>
<dbReference type="PROSITE" id="PS00107">
    <property type="entry name" value="PROTEIN_KINASE_ATP"/>
    <property type="match status" value="1"/>
</dbReference>
<dbReference type="InterPro" id="IPR011009">
    <property type="entry name" value="Kinase-like_dom_sf"/>
</dbReference>
<feature type="binding site" evidence="20">
    <location>
        <position position="1061"/>
    </location>
    <ligand>
        <name>ATP</name>
        <dbReference type="ChEBI" id="CHEBI:30616"/>
    </ligand>
</feature>
<evidence type="ECO:0000256" key="16">
    <source>
        <dbReference type="ARBA" id="ARBA00023170"/>
    </source>
</evidence>
<evidence type="ECO:0000256" key="22">
    <source>
        <dbReference type="SAM" id="MobiDB-lite"/>
    </source>
</evidence>
<keyword evidence="16 21" id="KW-0675">Receptor</keyword>
<dbReference type="PANTHER" id="PTHR24416">
    <property type="entry name" value="TYROSINE-PROTEIN KINASE RECEPTOR"/>
    <property type="match status" value="1"/>
</dbReference>
<evidence type="ECO:0000313" key="29">
    <source>
        <dbReference type="RefSeq" id="XP_017772616.1"/>
    </source>
</evidence>
<feature type="domain" description="Protein kinase" evidence="25">
    <location>
        <begin position="1028"/>
        <end position="1303"/>
    </location>
</feature>
<dbReference type="Gene3D" id="2.10.220.10">
    <property type="entry name" value="Hormone Receptor, Insulin-like Growth Factor Receptor 1, Chain A, domain 2"/>
    <property type="match status" value="1"/>
</dbReference>
<evidence type="ECO:0000256" key="14">
    <source>
        <dbReference type="ARBA" id="ARBA00023136"/>
    </source>
</evidence>
<evidence type="ECO:0000256" key="23">
    <source>
        <dbReference type="SAM" id="Phobius"/>
    </source>
</evidence>
<keyword evidence="11" id="KW-0418">Kinase</keyword>
<feature type="signal peptide" evidence="24">
    <location>
        <begin position="1"/>
        <end position="29"/>
    </location>
</feature>
<dbReference type="RefSeq" id="XP_017772615.1">
    <property type="nucleotide sequence ID" value="XM_017917126.1"/>
</dbReference>
<dbReference type="GeneID" id="108559780"/>
<evidence type="ECO:0000256" key="24">
    <source>
        <dbReference type="SAM" id="SignalP"/>
    </source>
</evidence>
<keyword evidence="7" id="KW-0479">Metal-binding</keyword>
<comment type="cofactor">
    <cofactor evidence="1">
        <name>Mn(2+)</name>
        <dbReference type="ChEBI" id="CHEBI:29035"/>
    </cofactor>
</comment>
<dbReference type="InterPro" id="IPR000719">
    <property type="entry name" value="Prot_kinase_dom"/>
</dbReference>
<dbReference type="InterPro" id="IPR001245">
    <property type="entry name" value="Ser-Thr/Tyr_kinase_cat_dom"/>
</dbReference>
<evidence type="ECO:0000256" key="20">
    <source>
        <dbReference type="PROSITE-ProRule" id="PRU10141"/>
    </source>
</evidence>
<evidence type="ECO:0000256" key="17">
    <source>
        <dbReference type="ARBA" id="ARBA00023180"/>
    </source>
</evidence>
<comment type="similarity">
    <text evidence="21">Belongs to the protein kinase superfamily. Tyr protein kinase family. Insulin receptor subfamily.</text>
</comment>
<evidence type="ECO:0000256" key="9">
    <source>
        <dbReference type="ARBA" id="ARBA00022737"/>
    </source>
</evidence>
<comment type="catalytic activity">
    <reaction evidence="19 21">
        <text>L-tyrosyl-[protein] + ATP = O-phospho-L-tyrosyl-[protein] + ADP + H(+)</text>
        <dbReference type="Rhea" id="RHEA:10596"/>
        <dbReference type="Rhea" id="RHEA-COMP:10136"/>
        <dbReference type="Rhea" id="RHEA-COMP:20101"/>
        <dbReference type="ChEBI" id="CHEBI:15378"/>
        <dbReference type="ChEBI" id="CHEBI:30616"/>
        <dbReference type="ChEBI" id="CHEBI:46858"/>
        <dbReference type="ChEBI" id="CHEBI:61978"/>
        <dbReference type="ChEBI" id="CHEBI:456216"/>
        <dbReference type="EC" id="2.7.10.1"/>
    </reaction>
</comment>
<dbReference type="InterPro" id="IPR002011">
    <property type="entry name" value="Tyr_kinase_rcpt_2_CS"/>
</dbReference>
<evidence type="ECO:0000259" key="26">
    <source>
        <dbReference type="PROSITE" id="PS50853"/>
    </source>
</evidence>
<dbReference type="InterPro" id="IPR017441">
    <property type="entry name" value="Protein_kinase_ATP_BS"/>
</dbReference>
<dbReference type="PANTHER" id="PTHR24416:SF525">
    <property type="entry name" value="INSULIN-LIKE RECEPTOR"/>
    <property type="match status" value="1"/>
</dbReference>
<evidence type="ECO:0000256" key="7">
    <source>
        <dbReference type="ARBA" id="ARBA00022723"/>
    </source>
</evidence>
<dbReference type="PROSITE" id="PS50853">
    <property type="entry name" value="FN3"/>
    <property type="match status" value="3"/>
</dbReference>
<dbReference type="Pfam" id="PF07714">
    <property type="entry name" value="PK_Tyr_Ser-Thr"/>
    <property type="match status" value="1"/>
</dbReference>
<dbReference type="CDD" id="cd00063">
    <property type="entry name" value="FN3"/>
    <property type="match status" value="3"/>
</dbReference>
<evidence type="ECO:0000256" key="2">
    <source>
        <dbReference type="ARBA" id="ARBA00004479"/>
    </source>
</evidence>
<dbReference type="InterPro" id="IPR050122">
    <property type="entry name" value="RTK"/>
</dbReference>
<organism evidence="27 28">
    <name type="scientific">Nicrophorus vespilloides</name>
    <name type="common">Boreal carrion beetle</name>
    <dbReference type="NCBI Taxonomy" id="110193"/>
    <lineage>
        <taxon>Eukaryota</taxon>
        <taxon>Metazoa</taxon>
        <taxon>Ecdysozoa</taxon>
        <taxon>Arthropoda</taxon>
        <taxon>Hexapoda</taxon>
        <taxon>Insecta</taxon>
        <taxon>Pterygota</taxon>
        <taxon>Neoptera</taxon>
        <taxon>Endopterygota</taxon>
        <taxon>Coleoptera</taxon>
        <taxon>Polyphaga</taxon>
        <taxon>Staphyliniformia</taxon>
        <taxon>Silphidae</taxon>
        <taxon>Nicrophorinae</taxon>
        <taxon>Nicrophorus</taxon>
    </lineage>
</organism>
<dbReference type="PRINTS" id="PR00109">
    <property type="entry name" value="TYRKINASE"/>
</dbReference>
<feature type="chain" id="PRO_5045022690" description="Tyrosine-protein kinase receptor" evidence="24">
    <location>
        <begin position="30"/>
        <end position="1381"/>
    </location>
</feature>
<dbReference type="PROSITE" id="PS50011">
    <property type="entry name" value="PROTEIN_KINASE_DOM"/>
    <property type="match status" value="1"/>
</dbReference>
<evidence type="ECO:0000256" key="6">
    <source>
        <dbReference type="ARBA" id="ARBA00022692"/>
    </source>
</evidence>
<keyword evidence="10 20" id="KW-0547">Nucleotide-binding</keyword>
<evidence type="ECO:0000256" key="21">
    <source>
        <dbReference type="RuleBase" id="RU000312"/>
    </source>
</evidence>
<sequence length="1381" mass="156416">MAATGLTTGGALLFAGALLAFISSTPTTSEKMPITAGLSPKAHAYIHSNTSGICKSIDVRNSMQALLNLRGCRVVEGFVQISLFDAVEDTEFEGISFPELTEITDFLLLYRVHGLRSVGQLFPNLAVIRGQDTVLGYSFIIYELSGLQEVGLYSLTDIQAGLIRIDKNPELCFVNSIDWDKIAHEKGEHYIKNIKAENECPLCPGEDEESSSLCPASKNKNGIMRFLCWNRVHCQKVCPSSCKTTCDAKGKCCDEKCLGGCREDNPRVCHVCRNFTMGEDGTCTSYCPADRYEYLGRRCVTKEECINTPRPLRQYNTIPQEYPYKTLNKSCLLECPSDYTENYDQHKCFPCLGRCKKECQGMVIDSVVTAKRLRGCTHINGSLEIQIRSGGRSVVSELEENLSMIEEIDGYIKVVRSFPLVSLNFFKNLKVIRGNSLEFKKYVVIVSDNQNLQDLWDFENRTLKIDHGGLFFHFNPKLCMYKIEALREMANLSEFEERDVASNSNGDRIACNVQNLVVNVTNSGPRAIVLAWAPFEMKDHRALLGYVVYSIKAPEQNITLYDGRDACGGDGWRVDDIYIDNQKPTHILTHLEPYTQYAFYVRTYTIATEKSGAQSKIQYVRTMADRPSVPYNIIVKTDKSSSSSFDLTWKPPLQPNGNVTYYIITGIRRDQKREDILRNRNYCNPSMHRETVSKPETKISTAVKQQNNTCECRPAPPNKPQSIRKQNAEDVSNQMMFEDNLINFVYVKRIQKFINKDRSKRDLDYNLQFPNNSLADDESKNRSFSTQNKTDMQGKFIVFSYKVYGKTELRIDNLKHFTAYEITIEACQNKDDPTDMSYCSQKALTTARTESKAGADKITEVRVANKSMSMVTIVWDEPLDPNGHILTYQIEYKRLDIENSQPILECITALDYLKHNKRYTLKLNPGNYSLRVIGKSQADYGEYSKLYSELDDSKYSTFSIDEPNSGISELAKIAIGLAVVFTFIVVLACVVYKNVYHKNDNTLIKTVNPEYVSTVYEPDDWEVLREKISLIKELGQGSFGMVYEGIALDIKGKAQTRCAIKTVNEHATDRERIEFLNEASVMKAFDTAYVVRLLGVVSQGQPTLVVMELMANGDLKSYLRSHRPDVDVKVKSKQPPTLKRIMQMAIEIADGMAYLAAKKFVHRDLAARNCMVAEDLTVKIGDFGMTRDIYETDYYRKGTKGLLPVRWMAPESLKDGVFTSNSDVWSYGVVLWEMATLASQPYQGLSNDQVLRYVIDGGIMERPENCPDKLYNLMRFCWKHKPSDRPTFINLCKMLLDDSSQTFSQISFYHSAAGMEARNFRSTLTPCQDDARTPLRSNQDDENMSSIASSDSSEEEELEPDTNIEFITYTSTANGFVGANK</sequence>
<dbReference type="Gene3D" id="3.80.20.20">
    <property type="entry name" value="Receptor L-domain"/>
    <property type="match status" value="2"/>
</dbReference>
<accession>A0ABM1MDG5</accession>
<dbReference type="SMART" id="SM00060">
    <property type="entry name" value="FN3"/>
    <property type="match status" value="3"/>
</dbReference>
<feature type="region of interest" description="Disordered" evidence="22">
    <location>
        <begin position="706"/>
        <end position="726"/>
    </location>
</feature>
<evidence type="ECO:0000256" key="8">
    <source>
        <dbReference type="ARBA" id="ARBA00022729"/>
    </source>
</evidence>
<dbReference type="InterPro" id="IPR036116">
    <property type="entry name" value="FN3_sf"/>
</dbReference>
<dbReference type="InterPro" id="IPR006212">
    <property type="entry name" value="Furin_repeat"/>
</dbReference>
<evidence type="ECO:0000313" key="28">
    <source>
        <dbReference type="RefSeq" id="XP_017772615.1"/>
    </source>
</evidence>
<dbReference type="InterPro" id="IPR000494">
    <property type="entry name" value="Rcpt_L-dom"/>
</dbReference>
<dbReference type="SMART" id="SM00261">
    <property type="entry name" value="FU"/>
    <property type="match status" value="1"/>
</dbReference>
<dbReference type="InterPro" id="IPR008266">
    <property type="entry name" value="Tyr_kinase_AS"/>
</dbReference>
<keyword evidence="5" id="KW-0165">Cleavage on pair of basic residues</keyword>
<name>A0ABM1MDG5_NICVS</name>
<keyword evidence="6 21" id="KW-0812">Transmembrane</keyword>
<feature type="domain" description="Fibronectin type-III" evidence="26">
    <location>
        <begin position="629"/>
        <end position="728"/>
    </location>
</feature>
<dbReference type="Gene3D" id="3.30.200.20">
    <property type="entry name" value="Phosphorylase Kinase, domain 1"/>
    <property type="match status" value="1"/>
</dbReference>
<feature type="transmembrane region" description="Helical" evidence="23">
    <location>
        <begin position="973"/>
        <end position="992"/>
    </location>
</feature>
<dbReference type="InterPro" id="IPR013783">
    <property type="entry name" value="Ig-like_fold"/>
</dbReference>
<evidence type="ECO:0000256" key="13">
    <source>
        <dbReference type="ARBA" id="ARBA00022989"/>
    </source>
</evidence>
<keyword evidence="8 24" id="KW-0732">Signal</keyword>
<comment type="subcellular location">
    <subcellularLocation>
        <location evidence="2">Membrane</location>
        <topology evidence="2">Single-pass type I membrane protein</topology>
    </subcellularLocation>
</comment>
<evidence type="ECO:0000256" key="18">
    <source>
        <dbReference type="ARBA" id="ARBA00023211"/>
    </source>
</evidence>
<dbReference type="InterPro" id="IPR006211">
    <property type="entry name" value="Furin-like_Cys-rich_dom"/>
</dbReference>
<dbReference type="SUPFAM" id="SSF56112">
    <property type="entry name" value="Protein kinase-like (PK-like)"/>
    <property type="match status" value="1"/>
</dbReference>
<dbReference type="EC" id="2.7.10.1" evidence="21"/>
<dbReference type="Gene3D" id="1.10.510.10">
    <property type="entry name" value="Transferase(Phosphotransferase) domain 1"/>
    <property type="match status" value="1"/>
</dbReference>
<dbReference type="PROSITE" id="PS00109">
    <property type="entry name" value="PROTEIN_KINASE_TYR"/>
    <property type="match status" value="1"/>
</dbReference>
<gene>
    <name evidence="28 29" type="primary">LOC108559780</name>
</gene>
<reference evidence="28 29" key="1">
    <citation type="submission" date="2025-05" db="UniProtKB">
        <authorList>
            <consortium name="RefSeq"/>
        </authorList>
    </citation>
    <scope>IDENTIFICATION</scope>
    <source>
        <tissue evidence="28 29">Whole Larva</tissue>
    </source>
</reference>
<evidence type="ECO:0000313" key="27">
    <source>
        <dbReference type="Proteomes" id="UP000695000"/>
    </source>
</evidence>
<keyword evidence="9" id="KW-0677">Repeat</keyword>
<dbReference type="SUPFAM" id="SSF57184">
    <property type="entry name" value="Growth factor receptor domain"/>
    <property type="match status" value="1"/>
</dbReference>
<feature type="domain" description="Fibronectin type-III" evidence="26">
    <location>
        <begin position="857"/>
        <end position="956"/>
    </location>
</feature>
<dbReference type="InterPro" id="IPR009030">
    <property type="entry name" value="Growth_fac_rcpt_cys_sf"/>
</dbReference>
<dbReference type="InterPro" id="IPR020635">
    <property type="entry name" value="Tyr_kinase_cat_dom"/>
</dbReference>
<evidence type="ECO:0000256" key="12">
    <source>
        <dbReference type="ARBA" id="ARBA00022840"/>
    </source>
</evidence>
<keyword evidence="17" id="KW-0325">Glycoprotein</keyword>
<dbReference type="SUPFAM" id="SSF52058">
    <property type="entry name" value="L domain-like"/>
    <property type="match status" value="2"/>
</dbReference>
<keyword evidence="4" id="KW-0808">Transferase</keyword>
<keyword evidence="13 23" id="KW-1133">Transmembrane helix</keyword>
<evidence type="ECO:0000256" key="19">
    <source>
        <dbReference type="ARBA" id="ARBA00051243"/>
    </source>
</evidence>
<dbReference type="CDD" id="cd05032">
    <property type="entry name" value="PTKc_InsR_like"/>
    <property type="match status" value="1"/>
</dbReference>
<dbReference type="CDD" id="cd00064">
    <property type="entry name" value="FU"/>
    <property type="match status" value="1"/>
</dbReference>
<keyword evidence="14 23" id="KW-0472">Membrane</keyword>